<dbReference type="Gramene" id="CMK068CT">
    <property type="protein sequence ID" value="CMK068CT"/>
    <property type="gene ID" value="CMK068C"/>
</dbReference>
<feature type="compositionally biased region" description="Basic and acidic residues" evidence="2">
    <location>
        <begin position="366"/>
        <end position="380"/>
    </location>
</feature>
<reference evidence="4 5" key="1">
    <citation type="journal article" date="2004" name="Nature">
        <title>Genome sequence of the ultrasmall unicellular red alga Cyanidioschyzon merolae 10D.</title>
        <authorList>
            <person name="Matsuzaki M."/>
            <person name="Misumi O."/>
            <person name="Shin-i T."/>
            <person name="Maruyama S."/>
            <person name="Takahara M."/>
            <person name="Miyagishima S."/>
            <person name="Mori T."/>
            <person name="Nishida K."/>
            <person name="Yagisawa F."/>
            <person name="Nishida K."/>
            <person name="Yoshida Y."/>
            <person name="Nishimura Y."/>
            <person name="Nakao S."/>
            <person name="Kobayashi T."/>
            <person name="Momoyama Y."/>
            <person name="Higashiyama T."/>
            <person name="Minoda A."/>
            <person name="Sano M."/>
            <person name="Nomoto H."/>
            <person name="Oishi K."/>
            <person name="Hayashi H."/>
            <person name="Ohta F."/>
            <person name="Nishizaka S."/>
            <person name="Haga S."/>
            <person name="Miura S."/>
            <person name="Morishita T."/>
            <person name="Kabeya Y."/>
            <person name="Terasawa K."/>
            <person name="Suzuki Y."/>
            <person name="Ishii Y."/>
            <person name="Asakawa S."/>
            <person name="Takano H."/>
            <person name="Ohta N."/>
            <person name="Kuroiwa H."/>
            <person name="Tanaka K."/>
            <person name="Shimizu N."/>
            <person name="Sugano S."/>
            <person name="Sato N."/>
            <person name="Nozaki H."/>
            <person name="Ogasawara N."/>
            <person name="Kohara Y."/>
            <person name="Kuroiwa T."/>
        </authorList>
    </citation>
    <scope>NUCLEOTIDE SEQUENCE [LARGE SCALE GENOMIC DNA]</scope>
    <source>
        <strain evidence="4 5">10D</strain>
    </source>
</reference>
<evidence type="ECO:0000313" key="5">
    <source>
        <dbReference type="Proteomes" id="UP000007014"/>
    </source>
</evidence>
<gene>
    <name evidence="4" type="ORF">CYME_CMK068C</name>
</gene>
<dbReference type="Proteomes" id="UP000007014">
    <property type="component" value="Chromosome 11"/>
</dbReference>
<sequence length="695" mass="78885">MGIAGFQRWYLENFPSTVVTVTGESAPEHFDHVLFDLNQLIHLAARVARNRDQFFIRLFRWLDNILRLCVPKKSVFIAFDGPAPLAKLVTQKRRRVLESRKLHRTRKRKRRCGVDVLSLSPGTELMQLTLQAVEFYVCSRLQSKRHLYQNVRFVVSGPTVPGEGEIKIIDYIHRYVDPQHSVVVIGSDADLVVLGLATQKVRNFFVFVITPRANMQDAPEHGTAQKRQAISAIVISVWQWIRVLDRFFPGETPSLRLDLVVMLMMQGNDYLPKLRGTSFNSIWEAYKALKLDKGPMRGKYLVCREQRSFDWEFLYALMKRLINPLVPNLTKELIEMYREASIRGQEALRLAQAGNASVEASSSCESESKDSVERNVHPSDLEDGTEPDAAHGEISADVTDPEDILEKVDIPEGISVDDDEKLYDTEEWLRTLLWALAMYIDGFCPDFYHTYSRAYGPSASDIVRWLKENDGDPLLQLQPPLSVAPPLPPHAALLALVPASAARLLPQPIFKRVLLRSQQQAENSESAAEMGTNADETAKLITFILQDDGRRTNRSLLLRVVEGIRDDEYEEIEKHRTRLSSSVAFALRQGDMSGNGRTCASSQERAPKLPEPPVQRFAKLSLSGAEFSIEGVQLTSTPPCRSWCWSTDGTEARRTSKKAVSVQNLSYKRVFTRKIQSERSQRDRKRINHATERNP</sequence>
<dbReference type="PANTHER" id="PTHR12341">
    <property type="entry name" value="5'-&gt;3' EXORIBONUCLEASE"/>
    <property type="match status" value="1"/>
</dbReference>
<reference evidence="4 5" key="2">
    <citation type="journal article" date="2007" name="BMC Biol.">
        <title>A 100%-complete sequence reveals unusually simple genomic features in the hot-spring red alga Cyanidioschyzon merolae.</title>
        <authorList>
            <person name="Nozaki H."/>
            <person name="Takano H."/>
            <person name="Misumi O."/>
            <person name="Terasawa K."/>
            <person name="Matsuzaki M."/>
            <person name="Maruyama S."/>
            <person name="Nishida K."/>
            <person name="Yagisawa F."/>
            <person name="Yoshida Y."/>
            <person name="Fujiwara T."/>
            <person name="Takio S."/>
            <person name="Tamura K."/>
            <person name="Chung S.J."/>
            <person name="Nakamura S."/>
            <person name="Kuroiwa H."/>
            <person name="Tanaka K."/>
            <person name="Sato N."/>
            <person name="Kuroiwa T."/>
        </authorList>
    </citation>
    <scope>NUCLEOTIDE SEQUENCE [LARGE SCALE GENOMIC DNA]</scope>
    <source>
        <strain evidence="4 5">10D</strain>
    </source>
</reference>
<accession>M1US37</accession>
<dbReference type="Gene3D" id="3.40.50.12390">
    <property type="match status" value="1"/>
</dbReference>
<dbReference type="EMBL" id="AP006493">
    <property type="protein sequence ID" value="BAM80461.1"/>
    <property type="molecule type" value="Genomic_DNA"/>
</dbReference>
<dbReference type="InterPro" id="IPR004859">
    <property type="entry name" value="Xrn1_N"/>
</dbReference>
<dbReference type="KEGG" id="cme:CYME_CMK068C"/>
<feature type="region of interest" description="Disordered" evidence="2">
    <location>
        <begin position="359"/>
        <end position="396"/>
    </location>
</feature>
<dbReference type="STRING" id="280699.M1US37"/>
<dbReference type="GO" id="GO:0005634">
    <property type="term" value="C:nucleus"/>
    <property type="evidence" value="ECO:0007669"/>
    <property type="project" value="TreeGrafter"/>
</dbReference>
<evidence type="ECO:0000259" key="3">
    <source>
        <dbReference type="Pfam" id="PF03159"/>
    </source>
</evidence>
<dbReference type="Pfam" id="PF03159">
    <property type="entry name" value="XRN_N"/>
    <property type="match status" value="1"/>
</dbReference>
<dbReference type="OMA" id="YWICAEL"/>
<organism evidence="4 5">
    <name type="scientific">Cyanidioschyzon merolae (strain NIES-3377 / 10D)</name>
    <name type="common">Unicellular red alga</name>
    <dbReference type="NCBI Taxonomy" id="280699"/>
    <lineage>
        <taxon>Eukaryota</taxon>
        <taxon>Rhodophyta</taxon>
        <taxon>Bangiophyceae</taxon>
        <taxon>Cyanidiales</taxon>
        <taxon>Cyanidiaceae</taxon>
        <taxon>Cyanidioschyzon</taxon>
    </lineage>
</organism>
<protein>
    <recommendedName>
        <fullName evidence="3">Xrn1 N-terminal domain-containing protein</fullName>
    </recommendedName>
</protein>
<evidence type="ECO:0000313" key="4">
    <source>
        <dbReference type="EMBL" id="BAM80461.1"/>
    </source>
</evidence>
<dbReference type="AlphaFoldDB" id="M1US37"/>
<evidence type="ECO:0000256" key="2">
    <source>
        <dbReference type="SAM" id="MobiDB-lite"/>
    </source>
</evidence>
<keyword evidence="5" id="KW-1185">Reference proteome</keyword>
<dbReference type="GO" id="GO:0000956">
    <property type="term" value="P:nuclear-transcribed mRNA catabolic process"/>
    <property type="evidence" value="ECO:0007669"/>
    <property type="project" value="TreeGrafter"/>
</dbReference>
<dbReference type="eggNOG" id="KOG2044">
    <property type="taxonomic scope" value="Eukaryota"/>
</dbReference>
<feature type="region of interest" description="Disordered" evidence="2">
    <location>
        <begin position="675"/>
        <end position="695"/>
    </location>
</feature>
<dbReference type="GO" id="GO:0004534">
    <property type="term" value="F:5'-3' RNA exonuclease activity"/>
    <property type="evidence" value="ECO:0007669"/>
    <property type="project" value="TreeGrafter"/>
</dbReference>
<dbReference type="InterPro" id="IPR027073">
    <property type="entry name" value="5_3_exoribonuclease"/>
</dbReference>
<proteinExistence type="inferred from homology"/>
<evidence type="ECO:0000256" key="1">
    <source>
        <dbReference type="ARBA" id="ARBA00038299"/>
    </source>
</evidence>
<dbReference type="PANTHER" id="PTHR12341:SF7">
    <property type="entry name" value="5'-3' EXORIBONUCLEASE 1"/>
    <property type="match status" value="1"/>
</dbReference>
<dbReference type="HOGENOM" id="CLU_347289_0_0_1"/>
<dbReference type="GO" id="GO:0003723">
    <property type="term" value="F:RNA binding"/>
    <property type="evidence" value="ECO:0007669"/>
    <property type="project" value="TreeGrafter"/>
</dbReference>
<dbReference type="OrthoDB" id="3498at2759"/>
<dbReference type="RefSeq" id="XP_005536497.1">
    <property type="nucleotide sequence ID" value="XM_005536440.1"/>
</dbReference>
<dbReference type="GeneID" id="16994424"/>
<feature type="domain" description="Xrn1 N-terminal" evidence="3">
    <location>
        <begin position="1"/>
        <end position="201"/>
    </location>
</feature>
<comment type="similarity">
    <text evidence="1">Belongs to the 5'-3' exonuclease family.</text>
</comment>
<name>M1US37_CYAM1</name>